<proteinExistence type="predicted"/>
<dbReference type="EMBL" id="FUXX01000008">
    <property type="protein sequence ID" value="SKA59579.1"/>
    <property type="molecule type" value="Genomic_DNA"/>
</dbReference>
<evidence type="ECO:0000313" key="2">
    <source>
        <dbReference type="EMBL" id="SKA59579.1"/>
    </source>
</evidence>
<evidence type="ECO:0000256" key="1">
    <source>
        <dbReference type="SAM" id="SignalP"/>
    </source>
</evidence>
<dbReference type="RefSeq" id="WP_078928253.1">
    <property type="nucleotide sequence ID" value="NZ_FUXX01000008.1"/>
</dbReference>
<keyword evidence="1" id="KW-0732">Signal</keyword>
<dbReference type="Proteomes" id="UP000242432">
    <property type="component" value="Unassembled WGS sequence"/>
</dbReference>
<evidence type="ECO:0008006" key="4">
    <source>
        <dbReference type="Google" id="ProtNLM"/>
    </source>
</evidence>
<feature type="chain" id="PRO_5012594593" description="Lipoprotein" evidence="1">
    <location>
        <begin position="21"/>
        <end position="256"/>
    </location>
</feature>
<feature type="signal peptide" evidence="1">
    <location>
        <begin position="1"/>
        <end position="20"/>
    </location>
</feature>
<evidence type="ECO:0000313" key="3">
    <source>
        <dbReference type="Proteomes" id="UP000242432"/>
    </source>
</evidence>
<sequence length="256" mass="29332">MKSSKLLIAFLAMMSTGIFAGCTKEQTSESTTSHKSSDGLSLYERAKVARAVRQIEKEEKRKILTQKYSSVNPDLYEVNVFFEDEMIESEDMNLWVQPGFIGILKTRTEDKPDTPKESVILVNDSMKFTATVEYEMKYSDIDYSHDSFCRELVTRSTKHSNINNIVPPTLLKGEQSKICRFSYQDLSTNKFVNEFTEVYSNGTVIYTMTSTSNPKVTGRDILKRAFSRAVSKELKDAVRHSTTDFFDTEKYHSFDI</sequence>
<protein>
    <recommendedName>
        <fullName evidence="4">Lipoprotein</fullName>
    </recommendedName>
</protein>
<dbReference type="AlphaFoldDB" id="A0A1T4V3N2"/>
<dbReference type="PROSITE" id="PS51257">
    <property type="entry name" value="PROKAR_LIPOPROTEIN"/>
    <property type="match status" value="1"/>
</dbReference>
<keyword evidence="3" id="KW-1185">Reference proteome</keyword>
<reference evidence="3" key="1">
    <citation type="submission" date="2017-02" db="EMBL/GenBank/DDBJ databases">
        <authorList>
            <person name="Varghese N."/>
            <person name="Submissions S."/>
        </authorList>
    </citation>
    <scope>NUCLEOTIDE SEQUENCE [LARGE SCALE GENOMIC DNA]</scope>
    <source>
        <strain evidence="3">DSM 3072</strain>
    </source>
</reference>
<organism evidence="2 3">
    <name type="scientific">Succinivibrio dextrinosolvens DSM 3072</name>
    <dbReference type="NCBI Taxonomy" id="1123324"/>
    <lineage>
        <taxon>Bacteria</taxon>
        <taxon>Pseudomonadati</taxon>
        <taxon>Pseudomonadota</taxon>
        <taxon>Gammaproteobacteria</taxon>
        <taxon>Aeromonadales</taxon>
        <taxon>Succinivibrionaceae</taxon>
        <taxon>Succinivibrio</taxon>
    </lineage>
</organism>
<accession>A0A1T4V3N2</accession>
<gene>
    <name evidence="2" type="ORF">SAMN02745213_00696</name>
</gene>
<name>A0A1T4V3N2_9GAMM</name>